<feature type="compositionally biased region" description="Polar residues" evidence="1">
    <location>
        <begin position="1901"/>
        <end position="1928"/>
    </location>
</feature>
<feature type="compositionally biased region" description="Polar residues" evidence="1">
    <location>
        <begin position="2341"/>
        <end position="2351"/>
    </location>
</feature>
<name>A0A4E0RM28_FASHE</name>
<feature type="region of interest" description="Disordered" evidence="1">
    <location>
        <begin position="1057"/>
        <end position="1085"/>
    </location>
</feature>
<keyword evidence="4" id="KW-1185">Reference proteome</keyword>
<feature type="compositionally biased region" description="Basic and acidic residues" evidence="1">
    <location>
        <begin position="1386"/>
        <end position="1396"/>
    </location>
</feature>
<feature type="compositionally biased region" description="Basic and acidic residues" evidence="1">
    <location>
        <begin position="338"/>
        <end position="370"/>
    </location>
</feature>
<feature type="compositionally biased region" description="Basic and acidic residues" evidence="1">
    <location>
        <begin position="612"/>
        <end position="625"/>
    </location>
</feature>
<feature type="compositionally biased region" description="Polar residues" evidence="1">
    <location>
        <begin position="2489"/>
        <end position="2504"/>
    </location>
</feature>
<feature type="compositionally biased region" description="Basic and acidic residues" evidence="1">
    <location>
        <begin position="1349"/>
        <end position="1372"/>
    </location>
</feature>
<sequence length="2504" mass="277256">MAKSDSGNIEEDWVRVSEARYDSMKHLLQSVKHDIDALTQKIDLTQKSPVLRRQITSPRKHIETSEASTATTNSRETVWTNATAKTFSNDTSSVNQPDLLTNVNHSIGIRADNDFPELDEVEEYMDIRIREETNPFSYPQNLIDCKIATVSNSDLLGSGSTEDNENKTWRSPSDFSLRDPFEEEQLNHDFGNQTDNGVSGQSGAHVHTQVKETDLDDGEPLPFDRETGSDGSLSPAVSPTFEIYAAETVQIKDMILSNEETAALGLKQEEPVEKTINDQEYQVYEDGHSLTTIDEASEEVEDEWSSSELDSSLNSNDGQKDHVISKNTENQTLSGESPVKKSIERSLKLAKPGSDRPHGEMSDKLLDDTQSRSSTLKKIDHSNSEQTFAFESSAIKQVQPSFNSMESVVLRPKRSDLDSTGKQRLNQRPISMGSIRGVKHFEKSPTGSLHSVISAYSQESMISEADSYVTVCSRFATGSDDIYTTACSDSEVPAGSGGSSFGAPDEECPTLSRKCTKTVRGQRSRARDRREDRMSSSSSNSSLEEQEVPLTPVGRMCKPKEDRQLVDDTLTRTPQALIVTPKFSRLPSKLASPNDLSQNVPSSDFPVNHVLIENDSKLQKSEPHSSYKYSSLPSGEPVSHKRPALQRPVRRSPLGSPEPHGVVRGHRNKNADFGESDESASSDSSSSSGDEADYDASEPIVWTAYPVSVPVNPPGTTLPPNLVYKPSLQAQCDLNEVQRKRLSRIDEAAFVVGGSSATEGGESDSDAPGGSHSPHGKEKHPDQSSDERQSDSGVVIIPKYTHQSFNPEFAETITTSQERRTSEPITPLHENVWASTQAESEVAVTGPPNEPIGGRTQQNARSESTNPARDRENVSQTVSSSSIVSVPPLAGRPTVKQTGPVNHRITSGIQQSIAYSDGDRGLETSGTYSSLPDESYAIEAKPKFLAQEDMYANTNYCYPPEVLGSAHIYHDRMGIATKPNGHAESSFRSSMRTNLSPNTEGRTILPLAAVLSSAEATAARPSIYSPALSESAESQTVVHSNEIREKMVGSFSVSDGLRTHNIHGDPLSNRSLQSPVNGSNDRLGHSQYQSDREIPVDGASHITRSQPAVQFEADTSRTDVLSHEWFVKHGAITDSPRCWSPQTVAHPAHEQDSRFVRSSQSRSVYNELERDGDIQAASQRTSRIIHGTSEFVDASVRLVAGPQSPIAVRTERTHTSPTSSVTSESGWPHPSERAELISSLSKTDNHIGDRDQNKSTATTDKFAERPTIISCGKPSGVADNSRVIQLMQAPKHTSTPTESTASPSSHVRRLRSISPSPPRFGGLRPLISKPLNVSTAHTKWQLRPIPTETEIRERLRSRSRQRTEERQSRTQRPDAPLTQTYRPRSSRSDSRYRCTDLDSAIAESRADMADSGTRHSSIHESEPPSETKQSSYLFDLVSTTSPLGLAHTQDMIKSEKKFFGDAKSYNSLLETDIDTGENFERPLMLETNVDRLDMRINSISVGRDDTDNKTQSLFNLSFFNTPGQYRRQDTIDLHGNNRDMSSPTGLSQPATVTMENWQRTKSVQGLLHKSQESSDPKSGDDFRVLNHRSRANGIGAKGLIERLRDRAKSSYELRIAQSLTKLRVPDWLDKAECLSRNSVHEKDVANTESDLNISAPNSHTKISSRSEVRMMQSKPLLSSTRSLSSSRKANDYSTTSKWLRKSPIIETVAEPTWSRSVGSSGTTNFVRPSQQFRERGESLSRIKPIRSKLYSSMRSLAASRTADGNQTSDMIRPQVAPRLNRDKPNDFSGQSTVFQLSPQDFMPRHEQLWGRNTDVLPRRYGRANTEPRSVVGPCMEAARIAYDQQKGEQQLSDNDRHSFESPLSNMDNRYDSTVPLVPPHQNTSKQVIKEDDIKPADYDSGTEQSSENGQLGKRNTVSANTGPNTSHVPSAPIDCVGVKTPAQNGASKPNIEHDWASAKENKRNDYETNRFMDGAYSNFSSPREESVQSEPSVYEWRSIDAEGEPESEATDGLDQISDLTCLTNLIDTCASRHRALLANRPSALEHLLTSLGWWPLNPLAEHQHLPPTAAEAISIAAHEFDVDEDSHRHEFLQLLQGPESRRPMNLGEFALNHLSGAVQRKQHDGLLYISCGRAECMKSPIQVQQAADWRACANCYTLYCSATCRALDRRAAHDHPTVCSFARAKRACNRVLRNLAPGQITGLTALAKTGMARLGRGGILLPFALIHHAELFLKRAQSHSWNTSKEANDTSLEQATAYWERDRQPSPGGLIAPPLYLTLQELQELDSTVANPCRSYSPSTSMVLIVVVCAYELIARADGRPVHLFKQSLVLPFPAHNLSNGKQQSFSSRSTPGAPAVPDQRALPQTNGVLSRQDRQATAAREAYMIRLQRMLRERGVSLRHHHPEIYTQIANFVETGVPFSPVRITFHDFILREEVLCVIRPMHEPQIHPVRQVQSQSSGRHVDYYEEVQNERTSKPNPPSSGAEKQQKSTTANHHPRWQETNF</sequence>
<dbReference type="InterPro" id="IPR058586">
    <property type="entry name" value="Ajm-1"/>
</dbReference>
<feature type="compositionally biased region" description="Polar residues" evidence="1">
    <location>
        <begin position="855"/>
        <end position="867"/>
    </location>
</feature>
<feature type="compositionally biased region" description="Low complexity" evidence="1">
    <location>
        <begin position="1293"/>
        <end position="1305"/>
    </location>
</feature>
<feature type="compositionally biased region" description="Basic and acidic residues" evidence="1">
    <location>
        <begin position="1950"/>
        <end position="1968"/>
    </location>
</feature>
<feature type="compositionally biased region" description="Low complexity" evidence="1">
    <location>
        <begin position="1676"/>
        <end position="1687"/>
    </location>
</feature>
<dbReference type="EMBL" id="JXXN02000122">
    <property type="protein sequence ID" value="THD28553.1"/>
    <property type="molecule type" value="Genomic_DNA"/>
</dbReference>
<feature type="compositionally biased region" description="Basic and acidic residues" evidence="1">
    <location>
        <begin position="2461"/>
        <end position="2475"/>
    </location>
</feature>
<feature type="compositionally biased region" description="Acidic residues" evidence="1">
    <location>
        <begin position="295"/>
        <end position="305"/>
    </location>
</feature>
<feature type="compositionally biased region" description="Low complexity" evidence="1">
    <location>
        <begin position="874"/>
        <end position="886"/>
    </location>
</feature>
<feature type="domain" description="Apical junction molecule ajm1 alpha/beta" evidence="2">
    <location>
        <begin position="2181"/>
        <end position="2312"/>
    </location>
</feature>
<accession>A0A4E0RM28</accession>
<feature type="region of interest" description="Disordered" evidence="1">
    <location>
        <begin position="1844"/>
        <end position="1968"/>
    </location>
</feature>
<feature type="region of interest" description="Disordered" evidence="1">
    <location>
        <begin position="1289"/>
        <end position="1326"/>
    </location>
</feature>
<feature type="region of interest" description="Disordered" evidence="1">
    <location>
        <begin position="753"/>
        <end position="790"/>
    </location>
</feature>
<feature type="compositionally biased region" description="Basic residues" evidence="1">
    <location>
        <begin position="514"/>
        <end position="527"/>
    </location>
</feature>
<gene>
    <name evidence="3" type="ORF">D915_000639</name>
</gene>
<evidence type="ECO:0000313" key="3">
    <source>
        <dbReference type="EMBL" id="THD28553.1"/>
    </source>
</evidence>
<evidence type="ECO:0000313" key="4">
    <source>
        <dbReference type="Proteomes" id="UP000230066"/>
    </source>
</evidence>
<evidence type="ECO:0000256" key="1">
    <source>
        <dbReference type="SAM" id="MobiDB-lite"/>
    </source>
</evidence>
<comment type="caution">
    <text evidence="3">The sequence shown here is derived from an EMBL/GenBank/DDBJ whole genome shotgun (WGS) entry which is preliminary data.</text>
</comment>
<feature type="compositionally biased region" description="Polar residues" evidence="1">
    <location>
        <begin position="1068"/>
        <end position="1080"/>
    </location>
</feature>
<reference evidence="3" key="1">
    <citation type="submission" date="2019-03" db="EMBL/GenBank/DDBJ databases">
        <title>Improved annotation for the trematode Fasciola hepatica.</title>
        <authorList>
            <person name="Choi Y.-J."/>
            <person name="Martin J."/>
            <person name="Mitreva M."/>
        </authorList>
    </citation>
    <scope>NUCLEOTIDE SEQUENCE [LARGE SCALE GENOMIC DNA]</scope>
</reference>
<feature type="region of interest" description="Disordered" evidence="1">
    <location>
        <begin position="210"/>
        <end position="236"/>
    </location>
</feature>
<feature type="region of interest" description="Disordered" evidence="1">
    <location>
        <begin position="156"/>
        <end position="178"/>
    </location>
</feature>
<proteinExistence type="predicted"/>
<feature type="region of interest" description="Disordered" evidence="1">
    <location>
        <begin position="490"/>
        <end position="569"/>
    </location>
</feature>
<feature type="compositionally biased region" description="Basic and acidic residues" evidence="1">
    <location>
        <begin position="558"/>
        <end position="569"/>
    </location>
</feature>
<feature type="region of interest" description="Disordered" evidence="1">
    <location>
        <begin position="2450"/>
        <end position="2504"/>
    </location>
</feature>
<dbReference type="Proteomes" id="UP000230066">
    <property type="component" value="Unassembled WGS sequence"/>
</dbReference>
<protein>
    <recommendedName>
        <fullName evidence="2">Apical junction molecule ajm1 alpha/beta domain-containing protein</fullName>
    </recommendedName>
</protein>
<feature type="compositionally biased region" description="Polar residues" evidence="1">
    <location>
        <begin position="1215"/>
        <end position="1225"/>
    </location>
</feature>
<feature type="compositionally biased region" description="Polar residues" evidence="1">
    <location>
        <begin position="325"/>
        <end position="335"/>
    </location>
</feature>
<feature type="region of interest" description="Disordered" evidence="1">
    <location>
        <begin position="295"/>
        <end position="381"/>
    </location>
</feature>
<dbReference type="Pfam" id="PF26649">
    <property type="entry name" value="Ajm-1"/>
    <property type="match status" value="1"/>
</dbReference>
<evidence type="ECO:0000259" key="2">
    <source>
        <dbReference type="Pfam" id="PF26649"/>
    </source>
</evidence>
<feature type="region of interest" description="Disordered" evidence="1">
    <location>
        <begin position="838"/>
        <end position="901"/>
    </location>
</feature>
<feature type="compositionally biased region" description="Basic residues" evidence="1">
    <location>
        <begin position="640"/>
        <end position="650"/>
    </location>
</feature>
<feature type="region of interest" description="Disordered" evidence="1">
    <location>
        <begin position="1203"/>
        <end position="1231"/>
    </location>
</feature>
<feature type="region of interest" description="Disordered" evidence="1">
    <location>
        <begin position="1642"/>
        <end position="1692"/>
    </location>
</feature>
<feature type="region of interest" description="Disordered" evidence="1">
    <location>
        <begin position="1344"/>
        <end position="1430"/>
    </location>
</feature>
<feature type="region of interest" description="Disordered" evidence="1">
    <location>
        <begin position="2341"/>
        <end position="2375"/>
    </location>
</feature>
<feature type="compositionally biased region" description="Basic and acidic residues" evidence="1">
    <location>
        <begin position="775"/>
        <end position="790"/>
    </location>
</feature>
<feature type="compositionally biased region" description="Polar residues" evidence="1">
    <location>
        <begin position="1646"/>
        <end position="1665"/>
    </location>
</feature>
<organism evidence="3 4">
    <name type="scientific">Fasciola hepatica</name>
    <name type="common">Liver fluke</name>
    <dbReference type="NCBI Taxonomy" id="6192"/>
    <lineage>
        <taxon>Eukaryota</taxon>
        <taxon>Metazoa</taxon>
        <taxon>Spiralia</taxon>
        <taxon>Lophotrochozoa</taxon>
        <taxon>Platyhelminthes</taxon>
        <taxon>Trematoda</taxon>
        <taxon>Digenea</taxon>
        <taxon>Plagiorchiida</taxon>
        <taxon>Echinostomata</taxon>
        <taxon>Echinostomatoidea</taxon>
        <taxon>Fasciolidae</taxon>
        <taxon>Fasciola</taxon>
    </lineage>
</organism>
<feature type="region of interest" description="Disordered" evidence="1">
    <location>
        <begin position="586"/>
        <end position="695"/>
    </location>
</feature>
<feature type="compositionally biased region" description="Basic and acidic residues" evidence="1">
    <location>
        <begin position="1887"/>
        <end position="1897"/>
    </location>
</feature>
<feature type="compositionally biased region" description="Low complexity" evidence="1">
    <location>
        <begin position="306"/>
        <end position="317"/>
    </location>
</feature>